<dbReference type="Pfam" id="PF16270">
    <property type="entry name" value="DUF4923"/>
    <property type="match status" value="1"/>
</dbReference>
<reference evidence="2" key="1">
    <citation type="journal article" date="2012" name="PLoS ONE">
        <title>Gene sets for utilization of primary and secondary nutrition supplies in the distal gut of endangered iberian lynx.</title>
        <authorList>
            <person name="Alcaide M."/>
            <person name="Messina E."/>
            <person name="Richter M."/>
            <person name="Bargiela R."/>
            <person name="Peplies J."/>
            <person name="Huws S.A."/>
            <person name="Newbold C.J."/>
            <person name="Golyshin P.N."/>
            <person name="Simon M.A."/>
            <person name="Lopez G."/>
            <person name="Yakimov M.M."/>
            <person name="Ferrer M."/>
        </authorList>
    </citation>
    <scope>NUCLEOTIDE SEQUENCE</scope>
</reference>
<gene>
    <name evidence="2" type="ORF">EVA_20812</name>
</gene>
<dbReference type="AlphaFoldDB" id="J9F9H6"/>
<sequence>MKKMMIAAVCCSALALGSCSTPSGALGGGAPVGQQQPVQGESQKGGLLGNLLENFLGNSTGLTKKRLEGTWNYEGVDCVFESQNLLMKAGGEIAARKIEAKLEDAMAKVGIGKGSCSFTFKSDGTYTGVMGGRKLSGTYELNAEEKTMTLHYLNGLAHSTLHVAQTGNKLSLLYESDKLLKILNTLSALSKNGSTSALSQLVGAYDGLMVGMELVR</sequence>
<accession>J9F9H6</accession>
<organism evidence="2">
    <name type="scientific">gut metagenome</name>
    <dbReference type="NCBI Taxonomy" id="749906"/>
    <lineage>
        <taxon>unclassified sequences</taxon>
        <taxon>metagenomes</taxon>
        <taxon>organismal metagenomes</taxon>
    </lineage>
</organism>
<proteinExistence type="predicted"/>
<comment type="caution">
    <text evidence="2">The sequence shown here is derived from an EMBL/GenBank/DDBJ whole genome shotgun (WGS) entry which is preliminary data.</text>
</comment>
<evidence type="ECO:0000259" key="1">
    <source>
        <dbReference type="Pfam" id="PF16270"/>
    </source>
</evidence>
<name>J9F9H6_9ZZZZ</name>
<dbReference type="PROSITE" id="PS51257">
    <property type="entry name" value="PROKAR_LIPOPROTEIN"/>
    <property type="match status" value="1"/>
</dbReference>
<dbReference type="InterPro" id="IPR032575">
    <property type="entry name" value="DUF4923"/>
</dbReference>
<dbReference type="EMBL" id="AMCI01008411">
    <property type="protein sequence ID" value="EJW91078.1"/>
    <property type="molecule type" value="Genomic_DNA"/>
</dbReference>
<protein>
    <recommendedName>
        <fullName evidence="1">DUF4923 domain-containing protein</fullName>
    </recommendedName>
</protein>
<feature type="domain" description="DUF4923" evidence="1">
    <location>
        <begin position="61"/>
        <end position="215"/>
    </location>
</feature>
<evidence type="ECO:0000313" key="2">
    <source>
        <dbReference type="EMBL" id="EJW91078.1"/>
    </source>
</evidence>